<dbReference type="InterPro" id="IPR051696">
    <property type="entry name" value="DENN_Domain_GEFs"/>
</dbReference>
<dbReference type="Gene3D" id="3.40.50.11500">
    <property type="match status" value="1"/>
</dbReference>
<evidence type="ECO:0000259" key="2">
    <source>
        <dbReference type="PROSITE" id="PS50211"/>
    </source>
</evidence>
<dbReference type="InterPro" id="IPR001194">
    <property type="entry name" value="cDENN_dom"/>
</dbReference>
<dbReference type="SMART" id="SM00800">
    <property type="entry name" value="uDENN"/>
    <property type="match status" value="1"/>
</dbReference>
<dbReference type="SMART" id="SM00799">
    <property type="entry name" value="DENN"/>
    <property type="match status" value="1"/>
</dbReference>
<reference evidence="3" key="2">
    <citation type="submission" date="2025-08" db="UniProtKB">
        <authorList>
            <consortium name="Ensembl"/>
        </authorList>
    </citation>
    <scope>IDENTIFICATION</scope>
</reference>
<dbReference type="InterPro" id="IPR022096">
    <property type="entry name" value="SBF1/SBF2"/>
</dbReference>
<dbReference type="InterPro" id="IPR005113">
    <property type="entry name" value="uDENN_dom"/>
</dbReference>
<dbReference type="PANTHER" id="PTHR12296">
    <property type="entry name" value="DENN DOMAIN-CONTAINING PROTEIN 4"/>
    <property type="match status" value="1"/>
</dbReference>
<dbReference type="Pfam" id="PF02141">
    <property type="entry name" value="DENN"/>
    <property type="match status" value="1"/>
</dbReference>
<dbReference type="FunFam" id="3.30.450.200:FF:000004">
    <property type="entry name" value="SET binding factor 2"/>
    <property type="match status" value="1"/>
</dbReference>
<organism evidence="3">
    <name type="scientific">Capra hircus</name>
    <name type="common">Goat</name>
    <dbReference type="NCBI Taxonomy" id="9925"/>
    <lineage>
        <taxon>Eukaryota</taxon>
        <taxon>Metazoa</taxon>
        <taxon>Chordata</taxon>
        <taxon>Craniata</taxon>
        <taxon>Vertebrata</taxon>
        <taxon>Euteleostomi</taxon>
        <taxon>Mammalia</taxon>
        <taxon>Eutheria</taxon>
        <taxon>Laurasiatheria</taxon>
        <taxon>Artiodactyla</taxon>
        <taxon>Ruminantia</taxon>
        <taxon>Pecora</taxon>
        <taxon>Bovidae</taxon>
        <taxon>Caprinae</taxon>
        <taxon>Capra</taxon>
    </lineage>
</organism>
<dbReference type="GO" id="GO:0005085">
    <property type="term" value="F:guanyl-nucleotide exchange factor activity"/>
    <property type="evidence" value="ECO:0007669"/>
    <property type="project" value="UniProtKB-KW"/>
</dbReference>
<dbReference type="AlphaFoldDB" id="A0A8C2RHB7"/>
<accession>A0A8C2RHB7</accession>
<dbReference type="InterPro" id="IPR037516">
    <property type="entry name" value="Tripartite_DENN"/>
</dbReference>
<keyword evidence="1" id="KW-0344">Guanine-nucleotide releasing factor</keyword>
<proteinExistence type="predicted"/>
<feature type="domain" description="UDENN" evidence="2">
    <location>
        <begin position="7"/>
        <end position="389"/>
    </location>
</feature>
<name>A0A8C2RHB7_CAPHI</name>
<dbReference type="Pfam" id="PF03456">
    <property type="entry name" value="uDENN"/>
    <property type="match status" value="1"/>
</dbReference>
<evidence type="ECO:0000256" key="1">
    <source>
        <dbReference type="ARBA" id="ARBA00022658"/>
    </source>
</evidence>
<dbReference type="PROSITE" id="PS50211">
    <property type="entry name" value="DENN"/>
    <property type="match status" value="1"/>
</dbReference>
<dbReference type="GO" id="GO:0032483">
    <property type="term" value="P:regulation of Rab protein signal transduction"/>
    <property type="evidence" value="ECO:0007669"/>
    <property type="project" value="TreeGrafter"/>
</dbReference>
<evidence type="ECO:0000313" key="3">
    <source>
        <dbReference type="Ensembl" id="ENSCHIP00010028920.1"/>
    </source>
</evidence>
<dbReference type="Gene3D" id="3.30.450.200">
    <property type="match status" value="1"/>
</dbReference>
<dbReference type="GO" id="GO:0031410">
    <property type="term" value="C:cytoplasmic vesicle"/>
    <property type="evidence" value="ECO:0007669"/>
    <property type="project" value="TreeGrafter"/>
</dbReference>
<dbReference type="SMART" id="SM00801">
    <property type="entry name" value="dDENN"/>
    <property type="match status" value="1"/>
</dbReference>
<dbReference type="InterPro" id="IPR043153">
    <property type="entry name" value="DENN_C"/>
</dbReference>
<sequence>MARLADYFIVVGYDHEKPGSGAGLGKIIQRFPQKDWDDTPFPQGIELFCQPGGWQLSRERKQPTFFVVVLTDIDSDRHYCSCLTFYEAEINLQGTKKEETEGEVEVSGLIQPAEVFAPKSLVLVSRLDYPEIFRACLGLIYTVYVDSLNVSLESLIANLCACLVPAAGGSQKLFSLGAGDRQLIQTPLHDSLPVTGTSVALLFQQLGIQNVLSLFCAVLTENKVLFHSASFQRLSDACRALESLMFPLKYSYPYIPILPAQLLEVLSSPTPFIIGVHSVFKTDVHELILHPDLEVADHAFPPPRTALSHSKMLDKEVRAVFLRLFAQLFQGYRSCLQLIRIHAEPVIHFHKTAFLGQRGLVENDFLTKVLNGMAFAGFVSERGPPYRSCDLFDEVVAFEVERIKVEENNPMKMIKHVRELAEQLFKNENPNPHMAFQKVPRPTEGSHLRVHILPFPKINETRVQELIQENLAKNQNAPPASRVEKKCVVPAGPPVVSIMDKVTTVFNSAQRLEVVRNCISFIFENKTLETEKTLPAALRALKGKAARQCLTDELGLHVQQNRAILDHQQFDYIIRMMNCTLQVTFSSFRLLFLFENNTFFPRQFNNY</sequence>
<dbReference type="Pfam" id="PF12335">
    <property type="entry name" value="SBF2"/>
    <property type="match status" value="1"/>
</dbReference>
<dbReference type="InterPro" id="IPR005112">
    <property type="entry name" value="dDENN_dom"/>
</dbReference>
<protein>
    <recommendedName>
        <fullName evidence="2">UDENN domain-containing protein</fullName>
    </recommendedName>
</protein>
<dbReference type="PANTHER" id="PTHR12296:SF16">
    <property type="entry name" value="C-MYC PROMOTER-BINDING PROTEIN"/>
    <property type="match status" value="1"/>
</dbReference>
<dbReference type="Ensembl" id="ENSCHIT00010040806.1">
    <property type="protein sequence ID" value="ENSCHIP00010028920.1"/>
    <property type="gene ID" value="ENSCHIG00010021474.1"/>
</dbReference>
<reference evidence="3" key="1">
    <citation type="submission" date="2019-03" db="EMBL/GenBank/DDBJ databases">
        <title>Genome sequencing and reference-guided assembly of Black Bengal Goat (Capra hircus).</title>
        <authorList>
            <person name="Siddiki A.Z."/>
            <person name="Baten A."/>
            <person name="Billah M."/>
            <person name="Alam M.A.U."/>
            <person name="Shawrob K.S.M."/>
            <person name="Saha S."/>
            <person name="Chowdhury M."/>
            <person name="Rahman A.H."/>
            <person name="Stear M."/>
            <person name="Miah G."/>
            <person name="Das G.B."/>
            <person name="Hossain M.M."/>
            <person name="Kumkum M."/>
            <person name="Islam M.S."/>
            <person name="Mollah A.M."/>
            <person name="Ahsan A."/>
            <person name="Tusar F."/>
            <person name="Khan M.K.I."/>
        </authorList>
    </citation>
    <scope>NUCLEOTIDE SEQUENCE [LARGE SCALE GENOMIC DNA]</scope>
</reference>